<proteinExistence type="predicted"/>
<dbReference type="Proteomes" id="UP001152622">
    <property type="component" value="Chromosome 3"/>
</dbReference>
<accession>A0A9Q1J5N4</accession>
<reference evidence="1" key="1">
    <citation type="journal article" date="2023" name="Science">
        <title>Genome structures resolve the early diversification of teleost fishes.</title>
        <authorList>
            <person name="Parey E."/>
            <person name="Louis A."/>
            <person name="Montfort J."/>
            <person name="Bouchez O."/>
            <person name="Roques C."/>
            <person name="Iampietro C."/>
            <person name="Lluch J."/>
            <person name="Castinel A."/>
            <person name="Donnadieu C."/>
            <person name="Desvignes T."/>
            <person name="Floi Bucao C."/>
            <person name="Jouanno E."/>
            <person name="Wen M."/>
            <person name="Mejri S."/>
            <person name="Dirks R."/>
            <person name="Jansen H."/>
            <person name="Henkel C."/>
            <person name="Chen W.J."/>
            <person name="Zahm M."/>
            <person name="Cabau C."/>
            <person name="Klopp C."/>
            <person name="Thompson A.W."/>
            <person name="Robinson-Rechavi M."/>
            <person name="Braasch I."/>
            <person name="Lecointre G."/>
            <person name="Bobe J."/>
            <person name="Postlethwait J.H."/>
            <person name="Berthelot C."/>
            <person name="Roest Crollius H."/>
            <person name="Guiguen Y."/>
        </authorList>
    </citation>
    <scope>NUCLEOTIDE SEQUENCE</scope>
    <source>
        <strain evidence="1">WJC10195</strain>
    </source>
</reference>
<comment type="caution">
    <text evidence="1">The sequence shown here is derived from an EMBL/GenBank/DDBJ whole genome shotgun (WGS) entry which is preliminary data.</text>
</comment>
<organism evidence="1 2">
    <name type="scientific">Synaphobranchus kaupii</name>
    <name type="common">Kaup's arrowtooth eel</name>
    <dbReference type="NCBI Taxonomy" id="118154"/>
    <lineage>
        <taxon>Eukaryota</taxon>
        <taxon>Metazoa</taxon>
        <taxon>Chordata</taxon>
        <taxon>Craniata</taxon>
        <taxon>Vertebrata</taxon>
        <taxon>Euteleostomi</taxon>
        <taxon>Actinopterygii</taxon>
        <taxon>Neopterygii</taxon>
        <taxon>Teleostei</taxon>
        <taxon>Anguilliformes</taxon>
        <taxon>Synaphobranchidae</taxon>
        <taxon>Synaphobranchus</taxon>
    </lineage>
</organism>
<evidence type="ECO:0000313" key="2">
    <source>
        <dbReference type="Proteomes" id="UP001152622"/>
    </source>
</evidence>
<name>A0A9Q1J5N4_SYNKA</name>
<evidence type="ECO:0000313" key="1">
    <source>
        <dbReference type="EMBL" id="KAJ8370485.1"/>
    </source>
</evidence>
<protein>
    <submittedName>
        <fullName evidence="1">Uncharacterized protein</fullName>
    </submittedName>
</protein>
<dbReference type="EMBL" id="JAINUF010000003">
    <property type="protein sequence ID" value="KAJ8370485.1"/>
    <property type="molecule type" value="Genomic_DNA"/>
</dbReference>
<keyword evidence="2" id="KW-1185">Reference proteome</keyword>
<dbReference type="AlphaFoldDB" id="A0A9Q1J5N4"/>
<gene>
    <name evidence="1" type="ORF">SKAU_G00105130</name>
</gene>
<sequence>MDGRMDKLPRCADRQVELADHCKLSVDGQDAHRCCSGGRGPALTWELEFELRTSKGLQRQVRLELLREQLTGPAGDLGHKSMAKLITTG</sequence>